<proteinExistence type="predicted"/>
<comment type="caution">
    <text evidence="1">The sequence shown here is derived from an EMBL/GenBank/DDBJ whole genome shotgun (WGS) entry which is preliminary data.</text>
</comment>
<name>A0ACC2PW61_9HYME</name>
<keyword evidence="2" id="KW-1185">Reference proteome</keyword>
<evidence type="ECO:0000313" key="1">
    <source>
        <dbReference type="EMBL" id="KAJ8687632.1"/>
    </source>
</evidence>
<reference evidence="1" key="1">
    <citation type="submission" date="2023-04" db="EMBL/GenBank/DDBJ databases">
        <title>A chromosome-level genome assembly of the parasitoid wasp Eretmocerus hayati.</title>
        <authorList>
            <person name="Zhong Y."/>
            <person name="Liu S."/>
            <person name="Liu Y."/>
        </authorList>
    </citation>
    <scope>NUCLEOTIDE SEQUENCE</scope>
    <source>
        <strain evidence="1">ZJU_SS_LIU_2023</strain>
    </source>
</reference>
<dbReference type="EMBL" id="CM056741">
    <property type="protein sequence ID" value="KAJ8687632.1"/>
    <property type="molecule type" value="Genomic_DNA"/>
</dbReference>
<dbReference type="Proteomes" id="UP001239111">
    <property type="component" value="Chromosome 1"/>
</dbReference>
<sequence>KKKLIERFHQELEDLKALLDKLKRRESALKPTAATGLENKRIQEEAKELSKDALKQTQGSKRPISVSIEKPEVSPQSEDGKATKIESHGNEGPRAKKPKIQTVERDDSKMKSNNEALGLASGETGWSDTKKNLLKDSKILEEELKKDKEKSVDGDELLRDVGALVTALEADERDSITMNPTSESQSNVGASSESDPVLNSPEHNIGALEMKKQQLLEELAREGPTPVMTLHEQTTGEGELVDDTQDQLVELTHEKPTPVEPTFVVTRHEQTTEEGELICDEEDQNSPGGISPSILRVLYEGNSCWERDVVYSGDQDLGTGIERLFTEDLEYDPVATAVLRVMNQLERRNQQLSQRRICQRRESSI</sequence>
<organism evidence="1 2">
    <name type="scientific">Eretmocerus hayati</name>
    <dbReference type="NCBI Taxonomy" id="131215"/>
    <lineage>
        <taxon>Eukaryota</taxon>
        <taxon>Metazoa</taxon>
        <taxon>Ecdysozoa</taxon>
        <taxon>Arthropoda</taxon>
        <taxon>Hexapoda</taxon>
        <taxon>Insecta</taxon>
        <taxon>Pterygota</taxon>
        <taxon>Neoptera</taxon>
        <taxon>Endopterygota</taxon>
        <taxon>Hymenoptera</taxon>
        <taxon>Apocrita</taxon>
        <taxon>Proctotrupomorpha</taxon>
        <taxon>Chalcidoidea</taxon>
        <taxon>Aphelinidae</taxon>
        <taxon>Aphelininae</taxon>
        <taxon>Eretmocerus</taxon>
    </lineage>
</organism>
<evidence type="ECO:0000313" key="2">
    <source>
        <dbReference type="Proteomes" id="UP001239111"/>
    </source>
</evidence>
<accession>A0ACC2PW61</accession>
<gene>
    <name evidence="1" type="ORF">QAD02_023426</name>
</gene>
<protein>
    <submittedName>
        <fullName evidence="1">Uncharacterized protein</fullName>
    </submittedName>
</protein>
<feature type="non-terminal residue" evidence="1">
    <location>
        <position position="1"/>
    </location>
</feature>